<dbReference type="EMBL" id="LTBA01000008">
    <property type="protein sequence ID" value="KYH34962.1"/>
    <property type="molecule type" value="Genomic_DNA"/>
</dbReference>
<name>A0A151B5B6_9CLOT</name>
<evidence type="ECO:0000259" key="1">
    <source>
        <dbReference type="Pfam" id="PF13302"/>
    </source>
</evidence>
<dbReference type="GO" id="GO:0016853">
    <property type="term" value="F:isomerase activity"/>
    <property type="evidence" value="ECO:0007669"/>
    <property type="project" value="UniProtKB-KW"/>
</dbReference>
<dbReference type="EC" id="5.3.1.28" evidence="2"/>
<dbReference type="Proteomes" id="UP000075531">
    <property type="component" value="Unassembled WGS sequence"/>
</dbReference>
<evidence type="ECO:0000313" key="3">
    <source>
        <dbReference type="Proteomes" id="UP000075531"/>
    </source>
</evidence>
<feature type="domain" description="N-acetyltransferase" evidence="1">
    <location>
        <begin position="3"/>
        <end position="92"/>
    </location>
</feature>
<dbReference type="Pfam" id="PF13302">
    <property type="entry name" value="Acetyltransf_3"/>
    <property type="match status" value="1"/>
</dbReference>
<dbReference type="SUPFAM" id="SSF55729">
    <property type="entry name" value="Acyl-CoA N-acyltransferases (Nat)"/>
    <property type="match status" value="1"/>
</dbReference>
<gene>
    <name evidence="2" type="primary">gmhA_1</name>
    <name evidence="2" type="ORF">CLTEP_11260</name>
</gene>
<accession>A0A151B5B6</accession>
<keyword evidence="2" id="KW-0413">Isomerase</keyword>
<dbReference type="InterPro" id="IPR016181">
    <property type="entry name" value="Acyl_CoA_acyltransferase"/>
</dbReference>
<organism evidence="2 3">
    <name type="scientific">Clostridium tepidiprofundi DSM 19306</name>
    <dbReference type="NCBI Taxonomy" id="1121338"/>
    <lineage>
        <taxon>Bacteria</taxon>
        <taxon>Bacillati</taxon>
        <taxon>Bacillota</taxon>
        <taxon>Clostridia</taxon>
        <taxon>Eubacteriales</taxon>
        <taxon>Clostridiaceae</taxon>
        <taxon>Clostridium</taxon>
    </lineage>
</organism>
<dbReference type="PATRIC" id="fig|1121338.3.peg.1163"/>
<proteinExistence type="predicted"/>
<reference evidence="2 3" key="1">
    <citation type="submission" date="2016-02" db="EMBL/GenBank/DDBJ databases">
        <title>Genome sequence of Clostridium tepidiprofundi DSM 19306.</title>
        <authorList>
            <person name="Poehlein A."/>
            <person name="Daniel R."/>
        </authorList>
    </citation>
    <scope>NUCLEOTIDE SEQUENCE [LARGE SCALE GENOMIC DNA]</scope>
    <source>
        <strain evidence="2 3">DSM 19306</strain>
    </source>
</reference>
<dbReference type="AlphaFoldDB" id="A0A151B5B6"/>
<dbReference type="InterPro" id="IPR000182">
    <property type="entry name" value="GNAT_dom"/>
</dbReference>
<protein>
    <submittedName>
        <fullName evidence="2">Phosphoheptose isomerase</fullName>
        <ecNumber evidence="2">5.3.1.28</ecNumber>
    </submittedName>
</protein>
<sequence>MLSDTQLLLKMDKSENVQMFLGGIKNTTLSEREKFIQKRIDKFDRGIIGMLTVVLKTTSEAIGFLNFDINESSNNAELSYIFDFDYWNRGYVLLIENGGSASDAMHIASEFVGSLKIERNAIPAVVLTFN</sequence>
<dbReference type="STRING" id="1121338.CLTEP_11260"/>
<keyword evidence="3" id="KW-1185">Reference proteome</keyword>
<comment type="caution">
    <text evidence="2">The sequence shown here is derived from an EMBL/GenBank/DDBJ whole genome shotgun (WGS) entry which is preliminary data.</text>
</comment>
<dbReference type="OrthoDB" id="9798081at2"/>
<dbReference type="GO" id="GO:0016747">
    <property type="term" value="F:acyltransferase activity, transferring groups other than amino-acyl groups"/>
    <property type="evidence" value="ECO:0007669"/>
    <property type="project" value="InterPro"/>
</dbReference>
<evidence type="ECO:0000313" key="2">
    <source>
        <dbReference type="EMBL" id="KYH34962.1"/>
    </source>
</evidence>
<dbReference type="Gene3D" id="3.40.630.30">
    <property type="match status" value="1"/>
</dbReference>